<dbReference type="EMBL" id="ML992520">
    <property type="protein sequence ID" value="KAF2219086.1"/>
    <property type="molecule type" value="Genomic_DNA"/>
</dbReference>
<protein>
    <recommendedName>
        <fullName evidence="1">Apple domain-containing protein</fullName>
    </recommendedName>
</protein>
<organism evidence="2 3">
    <name type="scientific">Elsinoe ampelina</name>
    <dbReference type="NCBI Taxonomy" id="302913"/>
    <lineage>
        <taxon>Eukaryota</taxon>
        <taxon>Fungi</taxon>
        <taxon>Dikarya</taxon>
        <taxon>Ascomycota</taxon>
        <taxon>Pezizomycotina</taxon>
        <taxon>Dothideomycetes</taxon>
        <taxon>Dothideomycetidae</taxon>
        <taxon>Myriangiales</taxon>
        <taxon>Elsinoaceae</taxon>
        <taxon>Elsinoe</taxon>
    </lineage>
</organism>
<keyword evidence="3" id="KW-1185">Reference proteome</keyword>
<sequence>MEACINFCDTDPDCKGVSYAYNGTYKTPFCYPKYQMTDVPLNSTVYKYKMDSAVKLSKPVYKALGACPAVDKTNFYDKQGNTYRISCATTYDDNDIVQKDGMKNLEECVNACDSTAGCLGVSYAYDGYYGNNPACFLKSAQSANTRSSSSFSFTVDSAFLVSAKTSLKKRSPARVGHKGALTTTTTNAFGSTVTIVSPGRTTTISSLTAVTSVTSIKKGKKATSTYTSSLTVASTTTAHDSISTVEPNILADVVLNVTITDATKAFQLLPGDDGSVYLSTNYSAATAIKLFVYEDGIITSDLQERFFLYFPDLMATYGASRFRLAKWGKIPIGARIITLMPLDVGGSTVLVATDTLGNYFFPITCAFDGNANLKVFLVKDRSPRSVLHDGQEPPLCHDGWCCRRL</sequence>
<dbReference type="Gene3D" id="3.50.4.10">
    <property type="entry name" value="Hepatocyte Growth Factor"/>
    <property type="match status" value="1"/>
</dbReference>
<evidence type="ECO:0000313" key="3">
    <source>
        <dbReference type="Proteomes" id="UP000799538"/>
    </source>
</evidence>
<dbReference type="InterPro" id="IPR003609">
    <property type="entry name" value="Pan_app"/>
</dbReference>
<gene>
    <name evidence="2" type="ORF">BDZ85DRAFT_269103</name>
</gene>
<evidence type="ECO:0000259" key="1">
    <source>
        <dbReference type="Pfam" id="PF14295"/>
    </source>
</evidence>
<accession>A0A6A6G032</accession>
<proteinExistence type="predicted"/>
<reference evidence="3" key="1">
    <citation type="journal article" date="2020" name="Stud. Mycol.">
        <title>101 Dothideomycetes genomes: A test case for predicting lifestyles and emergence of pathogens.</title>
        <authorList>
            <person name="Haridas S."/>
            <person name="Albert R."/>
            <person name="Binder M."/>
            <person name="Bloem J."/>
            <person name="LaButti K."/>
            <person name="Salamov A."/>
            <person name="Andreopoulos B."/>
            <person name="Baker S."/>
            <person name="Barry K."/>
            <person name="Bills G."/>
            <person name="Bluhm B."/>
            <person name="Cannon C."/>
            <person name="Castanera R."/>
            <person name="Culley D."/>
            <person name="Daum C."/>
            <person name="Ezra D."/>
            <person name="Gonzalez J."/>
            <person name="Henrissat B."/>
            <person name="Kuo A."/>
            <person name="Liang C."/>
            <person name="Lipzen A."/>
            <person name="Lutzoni F."/>
            <person name="Magnuson J."/>
            <person name="Mondo S."/>
            <person name="Nolan M."/>
            <person name="Ohm R."/>
            <person name="Pangilinan J."/>
            <person name="Park H.-J."/>
            <person name="Ramirez L."/>
            <person name="Alfaro M."/>
            <person name="Sun H."/>
            <person name="Tritt A."/>
            <person name="Yoshinaga Y."/>
            <person name="Zwiers L.-H."/>
            <person name="Turgeon B."/>
            <person name="Goodwin S."/>
            <person name="Spatafora J."/>
            <person name="Crous P."/>
            <person name="Grigoriev I."/>
        </authorList>
    </citation>
    <scope>NUCLEOTIDE SEQUENCE [LARGE SCALE GENOMIC DNA]</scope>
    <source>
        <strain evidence="3">CECT 20119</strain>
    </source>
</reference>
<dbReference type="AlphaFoldDB" id="A0A6A6G032"/>
<evidence type="ECO:0000313" key="2">
    <source>
        <dbReference type="EMBL" id="KAF2219086.1"/>
    </source>
</evidence>
<dbReference type="OrthoDB" id="160645at2759"/>
<dbReference type="Pfam" id="PF14295">
    <property type="entry name" value="PAN_4"/>
    <property type="match status" value="2"/>
</dbReference>
<dbReference type="Proteomes" id="UP000799538">
    <property type="component" value="Unassembled WGS sequence"/>
</dbReference>
<feature type="domain" description="Apple" evidence="1">
    <location>
        <begin position="103"/>
        <end position="138"/>
    </location>
</feature>
<name>A0A6A6G032_9PEZI</name>
<feature type="domain" description="Apple" evidence="1">
    <location>
        <begin position="1"/>
        <end position="31"/>
    </location>
</feature>